<reference evidence="2" key="1">
    <citation type="submission" date="2017-01" db="EMBL/GenBank/DDBJ databases">
        <authorList>
            <person name="Wolfgang W.J."/>
            <person name="Cole J."/>
            <person name="Wroblewski D."/>
            <person name="Mcginnis J."/>
            <person name="Musser K.A."/>
        </authorList>
    </citation>
    <scope>NUCLEOTIDE SEQUENCE [LARGE SCALE GENOMIC DNA]</scope>
    <source>
        <strain evidence="2">DSM 19151</strain>
    </source>
</reference>
<organism evidence="1 2">
    <name type="scientific">Neisseria dentiae</name>
    <dbReference type="NCBI Taxonomy" id="194197"/>
    <lineage>
        <taxon>Bacteria</taxon>
        <taxon>Pseudomonadati</taxon>
        <taxon>Pseudomonadota</taxon>
        <taxon>Betaproteobacteria</taxon>
        <taxon>Neisseriales</taxon>
        <taxon>Neisseriaceae</taxon>
        <taxon>Neisseria</taxon>
    </lineage>
</organism>
<accession>A0A1X3DEE8</accession>
<evidence type="ECO:0000313" key="2">
    <source>
        <dbReference type="Proteomes" id="UP000193118"/>
    </source>
</evidence>
<sequence>MGFLAVFSDGHTAAENGLYNTLPRFGRALKYAVNQTGETKIPVVSVFCASSYSAIHSRKIFFENFMFQKARPNSIETPKGRFGRLKTVNNSL</sequence>
<comment type="caution">
    <text evidence="1">The sequence shown here is derived from an EMBL/GenBank/DDBJ whole genome shotgun (WGS) entry which is preliminary data.</text>
</comment>
<proteinExistence type="predicted"/>
<dbReference type="Proteomes" id="UP000193118">
    <property type="component" value="Unassembled WGS sequence"/>
</dbReference>
<evidence type="ECO:0000313" key="1">
    <source>
        <dbReference type="EMBL" id="OSI18308.1"/>
    </source>
</evidence>
<gene>
    <name evidence="1" type="ORF">BWD09_02615</name>
</gene>
<keyword evidence="2" id="KW-1185">Reference proteome</keyword>
<name>A0A1X3DEE8_9NEIS</name>
<protein>
    <submittedName>
        <fullName evidence="1">Uncharacterized protein</fullName>
    </submittedName>
</protein>
<dbReference type="AlphaFoldDB" id="A0A1X3DEE8"/>
<dbReference type="EMBL" id="MTBO01000003">
    <property type="protein sequence ID" value="OSI18308.1"/>
    <property type="molecule type" value="Genomic_DNA"/>
</dbReference>
<dbReference type="STRING" id="194197.BWD09_02615"/>